<keyword evidence="1" id="KW-1133">Transmembrane helix</keyword>
<evidence type="ECO:0008006" key="4">
    <source>
        <dbReference type="Google" id="ProtNLM"/>
    </source>
</evidence>
<evidence type="ECO:0000313" key="2">
    <source>
        <dbReference type="EMBL" id="GBP61385.1"/>
    </source>
</evidence>
<protein>
    <recommendedName>
        <fullName evidence="4">Transmembrane protein</fullName>
    </recommendedName>
</protein>
<accession>A0A4C1XGQ2</accession>
<sequence>MPHKTLGPRPRAPLGPGAATAAVAHIFGQLVRVMRQFPSVVEHAGHAGVLRVRLPARLRLYMFRRKLGLYLATAYYLTALVLPFGTLRSACKVECGIFRDAKRKEKF</sequence>
<feature type="transmembrane region" description="Helical" evidence="1">
    <location>
        <begin position="67"/>
        <end position="85"/>
    </location>
</feature>
<reference evidence="2 3" key="1">
    <citation type="journal article" date="2019" name="Commun. Biol.">
        <title>The bagworm genome reveals a unique fibroin gene that provides high tensile strength.</title>
        <authorList>
            <person name="Kono N."/>
            <person name="Nakamura H."/>
            <person name="Ohtoshi R."/>
            <person name="Tomita M."/>
            <person name="Numata K."/>
            <person name="Arakawa K."/>
        </authorList>
    </citation>
    <scope>NUCLEOTIDE SEQUENCE [LARGE SCALE GENOMIC DNA]</scope>
</reference>
<evidence type="ECO:0000313" key="3">
    <source>
        <dbReference type="Proteomes" id="UP000299102"/>
    </source>
</evidence>
<gene>
    <name evidence="2" type="ORF">EVAR_37915_1</name>
</gene>
<evidence type="ECO:0000256" key="1">
    <source>
        <dbReference type="SAM" id="Phobius"/>
    </source>
</evidence>
<name>A0A4C1XGQ2_EUMVA</name>
<comment type="caution">
    <text evidence="2">The sequence shown here is derived from an EMBL/GenBank/DDBJ whole genome shotgun (WGS) entry which is preliminary data.</text>
</comment>
<keyword evidence="3" id="KW-1185">Reference proteome</keyword>
<dbReference type="EMBL" id="BGZK01000813">
    <property type="protein sequence ID" value="GBP61385.1"/>
    <property type="molecule type" value="Genomic_DNA"/>
</dbReference>
<keyword evidence="1" id="KW-0472">Membrane</keyword>
<dbReference type="AlphaFoldDB" id="A0A4C1XGQ2"/>
<organism evidence="2 3">
    <name type="scientific">Eumeta variegata</name>
    <name type="common">Bagworm moth</name>
    <name type="synonym">Eumeta japonica</name>
    <dbReference type="NCBI Taxonomy" id="151549"/>
    <lineage>
        <taxon>Eukaryota</taxon>
        <taxon>Metazoa</taxon>
        <taxon>Ecdysozoa</taxon>
        <taxon>Arthropoda</taxon>
        <taxon>Hexapoda</taxon>
        <taxon>Insecta</taxon>
        <taxon>Pterygota</taxon>
        <taxon>Neoptera</taxon>
        <taxon>Endopterygota</taxon>
        <taxon>Lepidoptera</taxon>
        <taxon>Glossata</taxon>
        <taxon>Ditrysia</taxon>
        <taxon>Tineoidea</taxon>
        <taxon>Psychidae</taxon>
        <taxon>Oiketicinae</taxon>
        <taxon>Eumeta</taxon>
    </lineage>
</organism>
<keyword evidence="1" id="KW-0812">Transmembrane</keyword>
<proteinExistence type="predicted"/>
<dbReference type="Proteomes" id="UP000299102">
    <property type="component" value="Unassembled WGS sequence"/>
</dbReference>